<sequence>MEIGDVTVEPLTDGVVPMPPNLLYPDVPMSVWQALPGVLDRHGMLQIPFGGFLATDRQGHRVVFDLGGGLAPQLLPGGELPPVRELLPERLEKLDCPLGSVTDVVLSHLHIDHVGWASTAGVPTFPRARHHIHAADWKYFVDGDADDAVRGKVAPLRDAAVLWEGGSVSPYDWLRLVHAPGHTPGASVALIESRGRSLALVGDLFHHPAALDHPHWRCGFDWDAPAAAATRALWLETLRATDTPLVGPHFPELRPVSLR</sequence>
<reference evidence="6 7" key="1">
    <citation type="submission" date="2024-06" db="EMBL/GenBank/DDBJ databases">
        <title>The Natural Products Discovery Center: Release of the First 8490 Sequenced Strains for Exploring Actinobacteria Biosynthetic Diversity.</title>
        <authorList>
            <person name="Kalkreuter E."/>
            <person name="Kautsar S.A."/>
            <person name="Yang D."/>
            <person name="Bader C.D."/>
            <person name="Teijaro C.N."/>
            <person name="Fluegel L."/>
            <person name="Davis C.M."/>
            <person name="Simpson J.R."/>
            <person name="Lauterbach L."/>
            <person name="Steele A.D."/>
            <person name="Gui C."/>
            <person name="Meng S."/>
            <person name="Li G."/>
            <person name="Viehrig K."/>
            <person name="Ye F."/>
            <person name="Su P."/>
            <person name="Kiefer A.F."/>
            <person name="Nichols A."/>
            <person name="Cepeda A.J."/>
            <person name="Yan W."/>
            <person name="Fan B."/>
            <person name="Jiang Y."/>
            <person name="Adhikari A."/>
            <person name="Zheng C.-J."/>
            <person name="Schuster L."/>
            <person name="Cowan T.M."/>
            <person name="Smanski M.J."/>
            <person name="Chevrette M.G."/>
            <person name="De Carvalho L.P.S."/>
            <person name="Shen B."/>
        </authorList>
    </citation>
    <scope>NUCLEOTIDE SEQUENCE [LARGE SCALE GENOMIC DNA]</scope>
    <source>
        <strain evidence="6 7">NPDC000234</strain>
    </source>
</reference>
<proteinExistence type="inferred from homology"/>
<evidence type="ECO:0000313" key="7">
    <source>
        <dbReference type="Proteomes" id="UP001474181"/>
    </source>
</evidence>
<dbReference type="SMART" id="SM00849">
    <property type="entry name" value="Lactamase_B"/>
    <property type="match status" value="1"/>
</dbReference>
<comment type="similarity">
    <text evidence="1">Belongs to the metallo-beta-lactamase superfamily.</text>
</comment>
<evidence type="ECO:0000256" key="3">
    <source>
        <dbReference type="ARBA" id="ARBA00022801"/>
    </source>
</evidence>
<evidence type="ECO:0000256" key="2">
    <source>
        <dbReference type="ARBA" id="ARBA00022723"/>
    </source>
</evidence>
<comment type="caution">
    <text evidence="6">The sequence shown here is derived from an EMBL/GenBank/DDBJ whole genome shotgun (WGS) entry which is preliminary data.</text>
</comment>
<protein>
    <submittedName>
        <fullName evidence="6">MBL fold metallo-hydrolase</fullName>
    </submittedName>
</protein>
<evidence type="ECO:0000313" key="6">
    <source>
        <dbReference type="EMBL" id="MER7186394.1"/>
    </source>
</evidence>
<dbReference type="InterPro" id="IPR051013">
    <property type="entry name" value="MBL_superfamily_lactonases"/>
</dbReference>
<dbReference type="SUPFAM" id="SSF56281">
    <property type="entry name" value="Metallo-hydrolase/oxidoreductase"/>
    <property type="match status" value="1"/>
</dbReference>
<dbReference type="PANTHER" id="PTHR42978">
    <property type="entry name" value="QUORUM-QUENCHING LACTONASE YTNP-RELATED-RELATED"/>
    <property type="match status" value="1"/>
</dbReference>
<keyword evidence="4" id="KW-0862">Zinc</keyword>
<evidence type="ECO:0000259" key="5">
    <source>
        <dbReference type="SMART" id="SM00849"/>
    </source>
</evidence>
<keyword evidence="3" id="KW-0378">Hydrolase</keyword>
<dbReference type="PANTHER" id="PTHR42978:SF6">
    <property type="entry name" value="QUORUM-QUENCHING LACTONASE YTNP-RELATED"/>
    <property type="match status" value="1"/>
</dbReference>
<keyword evidence="7" id="KW-1185">Reference proteome</keyword>
<dbReference type="RefSeq" id="WP_350790030.1">
    <property type="nucleotide sequence ID" value="NZ_JBEPEK010000584.1"/>
</dbReference>
<dbReference type="Gene3D" id="3.60.15.10">
    <property type="entry name" value="Ribonuclease Z/Hydroxyacylglutathione hydrolase-like"/>
    <property type="match status" value="1"/>
</dbReference>
<evidence type="ECO:0000256" key="4">
    <source>
        <dbReference type="ARBA" id="ARBA00022833"/>
    </source>
</evidence>
<dbReference type="EMBL" id="JBEPEK010000584">
    <property type="protein sequence ID" value="MER7186394.1"/>
    <property type="molecule type" value="Genomic_DNA"/>
</dbReference>
<accession>A0ABV1XBI2</accession>
<dbReference type="InterPro" id="IPR001279">
    <property type="entry name" value="Metallo-B-lactamas"/>
</dbReference>
<dbReference type="InterPro" id="IPR036866">
    <property type="entry name" value="RibonucZ/Hydroxyglut_hydro"/>
</dbReference>
<name>A0ABV1XBI2_9ACTN</name>
<dbReference type="Proteomes" id="UP001474181">
    <property type="component" value="Unassembled WGS sequence"/>
</dbReference>
<dbReference type="Pfam" id="PF00753">
    <property type="entry name" value="Lactamase_B"/>
    <property type="match status" value="1"/>
</dbReference>
<evidence type="ECO:0000256" key="1">
    <source>
        <dbReference type="ARBA" id="ARBA00007749"/>
    </source>
</evidence>
<keyword evidence="2" id="KW-0479">Metal-binding</keyword>
<organism evidence="6 7">
    <name type="scientific">Streptomyces hyaluromycini</name>
    <dbReference type="NCBI Taxonomy" id="1377993"/>
    <lineage>
        <taxon>Bacteria</taxon>
        <taxon>Bacillati</taxon>
        <taxon>Actinomycetota</taxon>
        <taxon>Actinomycetes</taxon>
        <taxon>Kitasatosporales</taxon>
        <taxon>Streptomycetaceae</taxon>
        <taxon>Streptomyces</taxon>
    </lineage>
</organism>
<feature type="domain" description="Metallo-beta-lactamase" evidence="5">
    <location>
        <begin position="47"/>
        <end position="249"/>
    </location>
</feature>
<gene>
    <name evidence="6" type="ORF">ABT404_44215</name>
</gene>